<dbReference type="OMA" id="ICHKYGM"/>
<proteinExistence type="inferred from homology"/>
<evidence type="ECO:0000256" key="6">
    <source>
        <dbReference type="ARBA" id="ARBA00023136"/>
    </source>
</evidence>
<keyword evidence="7" id="KW-0927">Auxin signaling pathway</keyword>
<feature type="transmembrane region" description="Helical" evidence="10">
    <location>
        <begin position="366"/>
        <end position="383"/>
    </location>
</feature>
<name>A0A0L9TPM0_PHAAN</name>
<feature type="transmembrane region" description="Helical" evidence="10">
    <location>
        <begin position="390"/>
        <end position="413"/>
    </location>
</feature>
<dbReference type="InterPro" id="IPR045033">
    <property type="entry name" value="PILS1/3/4/5/7"/>
</dbReference>
<evidence type="ECO:0000256" key="3">
    <source>
        <dbReference type="ARBA" id="ARBA00022692"/>
    </source>
</evidence>
<dbReference type="GO" id="GO:0005789">
    <property type="term" value="C:endoplasmic reticulum membrane"/>
    <property type="evidence" value="ECO:0007669"/>
    <property type="project" value="UniProtKB-SubCell"/>
</dbReference>
<keyword evidence="4" id="KW-0256">Endoplasmic reticulum</keyword>
<dbReference type="Pfam" id="PF03547">
    <property type="entry name" value="Mem_trans"/>
    <property type="match status" value="1"/>
</dbReference>
<protein>
    <submittedName>
        <fullName evidence="11">Protein PIN-LIKES 1</fullName>
    </submittedName>
</protein>
<feature type="transmembrane region" description="Helical" evidence="10">
    <location>
        <begin position="12"/>
        <end position="34"/>
    </location>
</feature>
<dbReference type="EMBL" id="CM003371">
    <property type="protein sequence ID" value="KOM32109.1"/>
    <property type="molecule type" value="Genomic_DNA"/>
</dbReference>
<feature type="transmembrane region" description="Helical" evidence="10">
    <location>
        <begin position="251"/>
        <end position="272"/>
    </location>
</feature>
<feature type="transmembrane region" description="Helical" evidence="10">
    <location>
        <begin position="147"/>
        <end position="168"/>
    </location>
</feature>
<dbReference type="GO" id="GO:0009734">
    <property type="term" value="P:auxin-activated signaling pathway"/>
    <property type="evidence" value="ECO:0007669"/>
    <property type="project" value="UniProtKB-KW"/>
</dbReference>
<evidence type="ECO:0000256" key="10">
    <source>
        <dbReference type="SAM" id="Phobius"/>
    </source>
</evidence>
<evidence type="ECO:0000313" key="11">
    <source>
        <dbReference type="EMBL" id="KAG2408899.1"/>
    </source>
</evidence>
<feature type="transmembrane region" description="Helical" evidence="10">
    <location>
        <begin position="322"/>
        <end position="346"/>
    </location>
</feature>
<keyword evidence="6 10" id="KW-0472">Membrane</keyword>
<keyword evidence="5 10" id="KW-1133">Transmembrane helix</keyword>
<evidence type="ECO:0000256" key="1">
    <source>
        <dbReference type="ARBA" id="ARBA00004477"/>
    </source>
</evidence>
<reference evidence="11 14" key="3">
    <citation type="submission" date="2020-05" db="EMBL/GenBank/DDBJ databases">
        <title>Vigna angularis (adzuki bean) Var. LongXiaoDou No. 4 denovo assembly.</title>
        <authorList>
            <person name="Xiang H."/>
        </authorList>
    </citation>
    <scope>NUCLEOTIDE SEQUENCE [LARGE SCALE GENOMIC DNA]</scope>
    <source>
        <tissue evidence="11">Leaf</tissue>
    </source>
</reference>
<gene>
    <name evidence="11" type="ORF">HKW66_Vig0037210</name>
    <name evidence="12" type="ORF">LR48_Vigan01g166500</name>
</gene>
<comment type="function">
    <text evidence="8">Involved in cellular auxin homeostasis by regulating auxin metabolism. Regulates intracellular auxin accumulation at the endoplasmic reticulum and thus auxin availability for nuclear auxin signaling.</text>
</comment>
<dbReference type="EMBL" id="JABFOF010000001">
    <property type="protein sequence ID" value="KAG2408899.1"/>
    <property type="molecule type" value="Genomic_DNA"/>
</dbReference>
<evidence type="ECO:0000256" key="9">
    <source>
        <dbReference type="ARBA" id="ARBA00025752"/>
    </source>
</evidence>
<dbReference type="KEGG" id="var:108335643"/>
<evidence type="ECO:0000256" key="5">
    <source>
        <dbReference type="ARBA" id="ARBA00022989"/>
    </source>
</evidence>
<dbReference type="PANTHER" id="PTHR31651">
    <property type="match status" value="1"/>
</dbReference>
<dbReference type="Proteomes" id="UP000743370">
    <property type="component" value="Unassembled WGS sequence"/>
</dbReference>
<comment type="similarity">
    <text evidence="9">Belongs to the auxin efflux carrier (TC 2.A.69.2) family.</text>
</comment>
<evidence type="ECO:0000313" key="13">
    <source>
        <dbReference type="Proteomes" id="UP000053144"/>
    </source>
</evidence>
<keyword evidence="3 10" id="KW-0812">Transmembrane</keyword>
<evidence type="ECO:0000256" key="8">
    <source>
        <dbReference type="ARBA" id="ARBA00025100"/>
    </source>
</evidence>
<feature type="transmembrane region" description="Helical" evidence="10">
    <location>
        <begin position="106"/>
        <end position="127"/>
    </location>
</feature>
<feature type="transmembrane region" description="Helical" evidence="10">
    <location>
        <begin position="72"/>
        <end position="94"/>
    </location>
</feature>
<evidence type="ECO:0000313" key="14">
    <source>
        <dbReference type="Proteomes" id="UP000743370"/>
    </source>
</evidence>
<dbReference type="PANTHER" id="PTHR31651:SF33">
    <property type="entry name" value="PROTEIN PIN-LIKES 1"/>
    <property type="match status" value="1"/>
</dbReference>
<dbReference type="Proteomes" id="UP000053144">
    <property type="component" value="Chromosome 1"/>
</dbReference>
<keyword evidence="2" id="KW-0813">Transport</keyword>
<accession>A0A0L9TPM0</accession>
<evidence type="ECO:0000313" key="12">
    <source>
        <dbReference type="EMBL" id="KOM32109.1"/>
    </source>
</evidence>
<reference evidence="12" key="2">
    <citation type="submission" date="2015-02" db="EMBL/GenBank/DDBJ databases">
        <authorList>
            <person name="Chooi Y.-H."/>
        </authorList>
    </citation>
    <scope>NUCLEOTIDE SEQUENCE</scope>
    <source>
        <tissue evidence="12">Seedling</tissue>
    </source>
</reference>
<evidence type="ECO:0000256" key="2">
    <source>
        <dbReference type="ARBA" id="ARBA00022448"/>
    </source>
</evidence>
<dbReference type="AlphaFoldDB" id="A0A0L9TPM0"/>
<reference evidence="13" key="1">
    <citation type="journal article" date="2015" name="Proc. Natl. Acad. Sci. U.S.A.">
        <title>Genome sequencing of adzuki bean (Vigna angularis) provides insight into high starch and low fat accumulation and domestication.</title>
        <authorList>
            <person name="Yang K."/>
            <person name="Tian Z."/>
            <person name="Chen C."/>
            <person name="Luo L."/>
            <person name="Zhao B."/>
            <person name="Wang Z."/>
            <person name="Yu L."/>
            <person name="Li Y."/>
            <person name="Sun Y."/>
            <person name="Li W."/>
            <person name="Chen Y."/>
            <person name="Li Y."/>
            <person name="Zhang Y."/>
            <person name="Ai D."/>
            <person name="Zhao J."/>
            <person name="Shang C."/>
            <person name="Ma Y."/>
            <person name="Wu B."/>
            <person name="Wang M."/>
            <person name="Gao L."/>
            <person name="Sun D."/>
            <person name="Zhang P."/>
            <person name="Guo F."/>
            <person name="Wang W."/>
            <person name="Li Y."/>
            <person name="Wang J."/>
            <person name="Varshney R.K."/>
            <person name="Wang J."/>
            <person name="Ling H.Q."/>
            <person name="Wan P."/>
        </authorList>
    </citation>
    <scope>NUCLEOTIDE SEQUENCE</scope>
    <source>
        <strain evidence="13">cv. Jingnong 6</strain>
    </source>
</reference>
<comment type="subcellular location">
    <subcellularLocation>
        <location evidence="1">Endoplasmic reticulum membrane</location>
        <topology evidence="1">Multi-pass membrane protein</topology>
    </subcellularLocation>
</comment>
<evidence type="ECO:0000256" key="7">
    <source>
        <dbReference type="ARBA" id="ARBA00023294"/>
    </source>
</evidence>
<organism evidence="12 13">
    <name type="scientific">Phaseolus angularis</name>
    <name type="common">Azuki bean</name>
    <name type="synonym">Vigna angularis</name>
    <dbReference type="NCBI Taxonomy" id="3914"/>
    <lineage>
        <taxon>Eukaryota</taxon>
        <taxon>Viridiplantae</taxon>
        <taxon>Streptophyta</taxon>
        <taxon>Embryophyta</taxon>
        <taxon>Tracheophyta</taxon>
        <taxon>Spermatophyta</taxon>
        <taxon>Magnoliopsida</taxon>
        <taxon>eudicotyledons</taxon>
        <taxon>Gunneridae</taxon>
        <taxon>Pentapetalae</taxon>
        <taxon>rosids</taxon>
        <taxon>fabids</taxon>
        <taxon>Fabales</taxon>
        <taxon>Fabaceae</taxon>
        <taxon>Papilionoideae</taxon>
        <taxon>50 kb inversion clade</taxon>
        <taxon>NPAAA clade</taxon>
        <taxon>indigoferoid/millettioid clade</taxon>
        <taxon>Phaseoleae</taxon>
        <taxon>Vigna</taxon>
    </lineage>
</organism>
<dbReference type="InterPro" id="IPR004776">
    <property type="entry name" value="Mem_transp_PIN-like"/>
</dbReference>
<dbReference type="OrthoDB" id="191139at2759"/>
<dbReference type="GO" id="GO:0080162">
    <property type="term" value="P:endoplasmic reticulum to cytosol auxin transport"/>
    <property type="evidence" value="ECO:0007669"/>
    <property type="project" value="InterPro"/>
</dbReference>
<dbReference type="Gramene" id="KOM32109">
    <property type="protein sequence ID" value="KOM32109"/>
    <property type="gene ID" value="LR48_Vigan01g166500"/>
</dbReference>
<evidence type="ECO:0000256" key="4">
    <source>
        <dbReference type="ARBA" id="ARBA00022824"/>
    </source>
</evidence>
<sequence>MGFLQLLSVASFPVIKVLLVTGVGLFLALDNVSLLGEDARKKVNQLVFYVFNPALVAINLARTITLESVVQLWFMPFNILFTFVAGSALGWILIKITRPPQHLEGLILGCCSAGNLGNLPIIIIPAMCKESGSPFGDSDVCYQYGMAYASLSMAIGAVYIWSYVYNIMRISVNRIQKEDASSNDIGILKASGDASESHSHHFSQTLNPTKDAIDDAYALLLPETESEEKFSISSKVKNSVRVISSNLNLQAVFAPSTIGTIIGFAIGIISPLRHLLIGRDALLNVVEESTSMLGEAAIPTLTLIMGANLLKGLKGSSAPLWTVVGIVAVKYIFLPILGVAVVKAAIRLSLVPSDPLYQFVLLLQHALPPAMNLGTIVQLFGAGESECSVILLWTYALASIAVTLWSTFFMWLVS</sequence>